<dbReference type="OrthoDB" id="6495095at2"/>
<feature type="signal peptide" evidence="2">
    <location>
        <begin position="1"/>
        <end position="22"/>
    </location>
</feature>
<dbReference type="PANTHER" id="PTHR30535:SF34">
    <property type="entry name" value="MOLYBDATE-BINDING PROTEIN MOLA"/>
    <property type="match status" value="1"/>
</dbReference>
<proteinExistence type="predicted"/>
<comment type="caution">
    <text evidence="4">The sequence shown here is derived from an EMBL/GenBank/DDBJ whole genome shotgun (WGS) entry which is preliminary data.</text>
</comment>
<dbReference type="RefSeq" id="WP_112991961.1">
    <property type="nucleotide sequence ID" value="NZ_PTLZ01000002.1"/>
</dbReference>
<evidence type="ECO:0000259" key="3">
    <source>
        <dbReference type="PROSITE" id="PS50983"/>
    </source>
</evidence>
<dbReference type="InterPro" id="IPR002491">
    <property type="entry name" value="ABC_transptr_periplasmic_BD"/>
</dbReference>
<sequence length="302" mass="32895">MSIRFVKTAVLGLMLIAGAAHAVVSVQDDGGNKVTLAQPAQRIVSLAPHATELIFAAGGGDRIVGTVGYSDYPAAALKIPRVGSHQQIDVERIIALKPDLLVVWLHGNSERQLEHIRKLGIPFFFSEPKKLTDIPTSIERLGILMGTEQQANKVAVAERAELARLGAQYRNRPNVRMFYQVWGKPLYTLNGGNIMSDVIRLCGGENVFAKLPIPAPTVSLESVLLENPEVMMTGDRQAEKSGGLEMWKAYPNLLAVKNDNLFSVDADLVNRAGPRLIEGAAMVCEKLELARSRRTAKSPTQP</sequence>
<dbReference type="PANTHER" id="PTHR30535">
    <property type="entry name" value="VITAMIN B12-BINDING PROTEIN"/>
    <property type="match status" value="1"/>
</dbReference>
<dbReference type="Proteomes" id="UP000294737">
    <property type="component" value="Unassembled WGS sequence"/>
</dbReference>
<reference evidence="4 5" key="1">
    <citation type="submission" date="2019-03" db="EMBL/GenBank/DDBJ databases">
        <title>Genomic Encyclopedia of Type Strains, Phase IV (KMG-IV): sequencing the most valuable type-strain genomes for metagenomic binning, comparative biology and taxonomic classification.</title>
        <authorList>
            <person name="Goeker M."/>
        </authorList>
    </citation>
    <scope>NUCLEOTIDE SEQUENCE [LARGE SCALE GENOMIC DNA]</scope>
    <source>
        <strain evidence="4 5">DSM 18555</strain>
    </source>
</reference>
<dbReference type="Gene3D" id="3.40.50.1980">
    <property type="entry name" value="Nitrogenase molybdenum iron protein domain"/>
    <property type="match status" value="2"/>
</dbReference>
<organism evidence="4 5">
    <name type="scientific">Herminiimonas fonticola</name>
    <dbReference type="NCBI Taxonomy" id="303380"/>
    <lineage>
        <taxon>Bacteria</taxon>
        <taxon>Pseudomonadati</taxon>
        <taxon>Pseudomonadota</taxon>
        <taxon>Betaproteobacteria</taxon>
        <taxon>Burkholderiales</taxon>
        <taxon>Oxalobacteraceae</taxon>
        <taxon>Herminiimonas</taxon>
    </lineage>
</organism>
<dbReference type="InterPro" id="IPR050902">
    <property type="entry name" value="ABC_Transporter_SBP"/>
</dbReference>
<dbReference type="InterPro" id="IPR054828">
    <property type="entry name" value="Vit_B12_bind_prot"/>
</dbReference>
<evidence type="ECO:0000313" key="5">
    <source>
        <dbReference type="Proteomes" id="UP000294737"/>
    </source>
</evidence>
<protein>
    <submittedName>
        <fullName evidence="4">Iron complex transport system substrate-binding protein</fullName>
    </submittedName>
</protein>
<dbReference type="PROSITE" id="PS50983">
    <property type="entry name" value="FE_B12_PBP"/>
    <property type="match status" value="1"/>
</dbReference>
<dbReference type="NCBIfam" id="NF038402">
    <property type="entry name" value="TroA_like"/>
    <property type="match status" value="1"/>
</dbReference>
<dbReference type="SUPFAM" id="SSF53807">
    <property type="entry name" value="Helical backbone' metal receptor"/>
    <property type="match status" value="1"/>
</dbReference>
<evidence type="ECO:0000313" key="4">
    <source>
        <dbReference type="EMBL" id="TDN89875.1"/>
    </source>
</evidence>
<keyword evidence="5" id="KW-1185">Reference proteome</keyword>
<feature type="domain" description="Fe/B12 periplasmic-binding" evidence="3">
    <location>
        <begin position="42"/>
        <end position="295"/>
    </location>
</feature>
<name>A0A4R6G7X3_9BURK</name>
<gene>
    <name evidence="4" type="ORF">EV677_1940</name>
</gene>
<keyword evidence="1 2" id="KW-0732">Signal</keyword>
<dbReference type="AlphaFoldDB" id="A0A4R6G7X3"/>
<dbReference type="EMBL" id="SNWF01000005">
    <property type="protein sequence ID" value="TDN89875.1"/>
    <property type="molecule type" value="Genomic_DNA"/>
</dbReference>
<evidence type="ECO:0000256" key="2">
    <source>
        <dbReference type="SAM" id="SignalP"/>
    </source>
</evidence>
<evidence type="ECO:0000256" key="1">
    <source>
        <dbReference type="ARBA" id="ARBA00022729"/>
    </source>
</evidence>
<dbReference type="CDD" id="cd01144">
    <property type="entry name" value="BtuF"/>
    <property type="match status" value="1"/>
</dbReference>
<feature type="chain" id="PRO_5020501093" evidence="2">
    <location>
        <begin position="23"/>
        <end position="302"/>
    </location>
</feature>
<dbReference type="Pfam" id="PF01497">
    <property type="entry name" value="Peripla_BP_2"/>
    <property type="match status" value="1"/>
</dbReference>
<accession>A0A4R6G7X3</accession>